<keyword evidence="2" id="KW-1185">Reference proteome</keyword>
<sequence>MNAHARHLQPIDAGDLEEYPISASDRLDSHYFLQWNLKRWRASEFRRKADPDVGWYGMLLFFIAQDETPIGTLPCDDEQLAYELRLPLEKWHALNERKITPLHNWRRVRCDNGEIRWAHPVVLEVAEEALVSSRKNKNNQEERRRAKRLKDLKEMIDSRIGAGQLLRAPGFLDRFNDWIEERYPDVQRREAFVRSALDEFQTECSP</sequence>
<proteinExistence type="predicted"/>
<name>A0ABY5X060_LEICA</name>
<evidence type="ECO:0000313" key="2">
    <source>
        <dbReference type="Proteomes" id="UP001058184"/>
    </source>
</evidence>
<evidence type="ECO:0000313" key="1">
    <source>
        <dbReference type="EMBL" id="UWQ59952.1"/>
    </source>
</evidence>
<accession>A0ABY5X060</accession>
<gene>
    <name evidence="1" type="ORF">K3722_07430</name>
</gene>
<dbReference type="RefSeq" id="WP_260003776.1">
    <property type="nucleotide sequence ID" value="NZ_CP081078.1"/>
</dbReference>
<dbReference type="Proteomes" id="UP001058184">
    <property type="component" value="Chromosome"/>
</dbReference>
<protein>
    <recommendedName>
        <fullName evidence="3">DUF1376 domain-containing protein</fullName>
    </recommendedName>
</protein>
<evidence type="ECO:0008006" key="3">
    <source>
        <dbReference type="Google" id="ProtNLM"/>
    </source>
</evidence>
<organism evidence="1 2">
    <name type="scientific">Leisingera caerulea</name>
    <name type="common">Phaeobacter caeruleus</name>
    <dbReference type="NCBI Taxonomy" id="506591"/>
    <lineage>
        <taxon>Bacteria</taxon>
        <taxon>Pseudomonadati</taxon>
        <taxon>Pseudomonadota</taxon>
        <taxon>Alphaproteobacteria</taxon>
        <taxon>Rhodobacterales</taxon>
        <taxon>Roseobacteraceae</taxon>
        <taxon>Leisingera</taxon>
    </lineage>
</organism>
<reference evidence="1" key="1">
    <citation type="submission" date="2021-08" db="EMBL/GenBank/DDBJ databases">
        <authorList>
            <person name="Nwanade C."/>
            <person name="Wang M."/>
            <person name="Masoudi A."/>
            <person name="Yu Z."/>
            <person name="Liu J."/>
        </authorList>
    </citation>
    <scope>NUCLEOTIDE SEQUENCE</scope>
    <source>
        <strain evidence="1">S141</strain>
    </source>
</reference>
<dbReference type="EMBL" id="CP081078">
    <property type="protein sequence ID" value="UWQ59952.1"/>
    <property type="molecule type" value="Genomic_DNA"/>
</dbReference>